<evidence type="ECO:0000313" key="2">
    <source>
        <dbReference type="EMBL" id="SHN58912.1"/>
    </source>
</evidence>
<proteinExistence type="predicted"/>
<name>A0A1M7SK90_9SPHN</name>
<dbReference type="GO" id="GO:0072344">
    <property type="term" value="P:rescue of stalled ribosome"/>
    <property type="evidence" value="ECO:0007669"/>
    <property type="project" value="TreeGrafter"/>
</dbReference>
<accession>A0A1M7SK90</accession>
<dbReference type="RefSeq" id="WP_072674496.1">
    <property type="nucleotide sequence ID" value="NZ_FRDF01000010.1"/>
</dbReference>
<evidence type="ECO:0000313" key="3">
    <source>
        <dbReference type="Proteomes" id="UP000184391"/>
    </source>
</evidence>
<dbReference type="AlphaFoldDB" id="A0A1M7SK90"/>
<dbReference type="EMBL" id="FRDF01000010">
    <property type="protein sequence ID" value="SHN58912.1"/>
    <property type="molecule type" value="Genomic_DNA"/>
</dbReference>
<dbReference type="STRING" id="198312.SAMN02745193_01881"/>
<reference evidence="3" key="1">
    <citation type="submission" date="2016-12" db="EMBL/GenBank/DDBJ databases">
        <authorList>
            <person name="Varghese N."/>
            <person name="Submissions S."/>
        </authorList>
    </citation>
    <scope>NUCLEOTIDE SEQUENCE [LARGE SCALE GENOMIC DNA]</scope>
    <source>
        <strain evidence="3">DSM 11032</strain>
    </source>
</reference>
<sequence>MDEDTDQGAAEPLTARALRLAQESFLAGSGPGGQNANKVATEVELRVNIYALRLPPPVFARLRALAGSKLAGNGDLIITSKAHRTQDANRQDARSKLSDLLEEAQREPKKRAKTRVNRVGKTARLKVKKVRGAVKANRGKPRASDW</sequence>
<dbReference type="GO" id="GO:0004045">
    <property type="term" value="F:peptidyl-tRNA hydrolase activity"/>
    <property type="evidence" value="ECO:0007669"/>
    <property type="project" value="TreeGrafter"/>
</dbReference>
<feature type="domain" description="Prokaryotic-type class I peptide chain release factors" evidence="1">
    <location>
        <begin position="23"/>
        <end position="138"/>
    </location>
</feature>
<dbReference type="PANTHER" id="PTHR47814">
    <property type="entry name" value="PEPTIDYL-TRNA HYDROLASE ARFB"/>
    <property type="match status" value="1"/>
</dbReference>
<organism evidence="2 3">
    <name type="scientific">Erythrobacter sanguineus</name>
    <dbReference type="NCBI Taxonomy" id="198312"/>
    <lineage>
        <taxon>Bacteria</taxon>
        <taxon>Pseudomonadati</taxon>
        <taxon>Pseudomonadota</taxon>
        <taxon>Alphaproteobacteria</taxon>
        <taxon>Sphingomonadales</taxon>
        <taxon>Erythrobacteraceae</taxon>
        <taxon>Erythrobacter/Porphyrobacter group</taxon>
        <taxon>Erythrobacter</taxon>
    </lineage>
</organism>
<protein>
    <submittedName>
        <fullName evidence="2">Ribosome-associated protein</fullName>
    </submittedName>
</protein>
<dbReference type="InterPro" id="IPR000352">
    <property type="entry name" value="Pep_chain_release_fac_I"/>
</dbReference>
<keyword evidence="3" id="KW-1185">Reference proteome</keyword>
<dbReference type="GO" id="GO:0003747">
    <property type="term" value="F:translation release factor activity"/>
    <property type="evidence" value="ECO:0007669"/>
    <property type="project" value="InterPro"/>
</dbReference>
<dbReference type="SUPFAM" id="SSF110916">
    <property type="entry name" value="Peptidyl-tRNA hydrolase domain-like"/>
    <property type="match status" value="1"/>
</dbReference>
<dbReference type="GO" id="GO:0043022">
    <property type="term" value="F:ribosome binding"/>
    <property type="evidence" value="ECO:0007669"/>
    <property type="project" value="TreeGrafter"/>
</dbReference>
<dbReference type="NCBIfam" id="NF006718">
    <property type="entry name" value="PRK09256.1"/>
    <property type="match status" value="1"/>
</dbReference>
<dbReference type="Pfam" id="PF00472">
    <property type="entry name" value="RF-1"/>
    <property type="match status" value="1"/>
</dbReference>
<dbReference type="PANTHER" id="PTHR47814:SF1">
    <property type="entry name" value="PEPTIDYL-TRNA HYDROLASE ARFB"/>
    <property type="match status" value="1"/>
</dbReference>
<dbReference type="OrthoDB" id="9815709at2"/>
<dbReference type="Gene3D" id="3.30.160.20">
    <property type="match status" value="1"/>
</dbReference>
<evidence type="ECO:0000259" key="1">
    <source>
        <dbReference type="Pfam" id="PF00472"/>
    </source>
</evidence>
<dbReference type="Proteomes" id="UP000184391">
    <property type="component" value="Unassembled WGS sequence"/>
</dbReference>
<gene>
    <name evidence="2" type="ORF">SAMN02745193_01881</name>
</gene>